<comment type="caution">
    <text evidence="1">The sequence shown here is derived from an EMBL/GenBank/DDBJ whole genome shotgun (WGS) entry which is preliminary data.</text>
</comment>
<sequence length="67" mass="6747">MSASGRGRAAAQFPIKGLQQGEPVAVGSAVWQITAQPGIHAGERTLCLALSCISKAASRASNGRALA</sequence>
<dbReference type="AlphaFoldDB" id="A0A6L6IKA8"/>
<evidence type="ECO:0000313" key="1">
    <source>
        <dbReference type="EMBL" id="MTH47292.1"/>
    </source>
</evidence>
<reference evidence="1 2" key="1">
    <citation type="submission" date="2019-11" db="EMBL/GenBank/DDBJ databases">
        <title>Escherichia alba sp. nov. isolated from the gut of plastic-eating superworms Zophobas atratus.</title>
        <authorList>
            <person name="Yang Y."/>
        </authorList>
    </citation>
    <scope>NUCLEOTIDE SEQUENCE [LARGE SCALE GENOMIC DNA]</scope>
    <source>
        <strain evidence="2">BIT-B35</strain>
    </source>
</reference>
<evidence type="ECO:0000313" key="2">
    <source>
        <dbReference type="Proteomes" id="UP000477739"/>
    </source>
</evidence>
<accession>A0A6L6IKA8</accession>
<dbReference type="RefSeq" id="WP_155108892.1">
    <property type="nucleotide sequence ID" value="NZ_WMJZ01000018.1"/>
</dbReference>
<dbReference type="Proteomes" id="UP000477739">
    <property type="component" value="Unassembled WGS sequence"/>
</dbReference>
<keyword evidence="2" id="KW-1185">Reference proteome</keyword>
<proteinExistence type="predicted"/>
<name>A0A6L6IKA8_9ENTR</name>
<dbReference type="EMBL" id="WMJZ01000018">
    <property type="protein sequence ID" value="MTH47292.1"/>
    <property type="molecule type" value="Genomic_DNA"/>
</dbReference>
<organism evidence="1 2">
    <name type="scientific">Intestinirhabdus alba</name>
    <dbReference type="NCBI Taxonomy" id="2899544"/>
    <lineage>
        <taxon>Bacteria</taxon>
        <taxon>Pseudomonadati</taxon>
        <taxon>Pseudomonadota</taxon>
        <taxon>Gammaproteobacteria</taxon>
        <taxon>Enterobacterales</taxon>
        <taxon>Enterobacteriaceae</taxon>
        <taxon>Intestinirhabdus</taxon>
    </lineage>
</organism>
<gene>
    <name evidence="1" type="ORF">GJV78_13690</name>
</gene>
<protein>
    <submittedName>
        <fullName evidence="1">Uncharacterized protein</fullName>
    </submittedName>
</protein>